<organism evidence="2 3">
    <name type="scientific">Phytophthora megakarya</name>
    <dbReference type="NCBI Taxonomy" id="4795"/>
    <lineage>
        <taxon>Eukaryota</taxon>
        <taxon>Sar</taxon>
        <taxon>Stramenopiles</taxon>
        <taxon>Oomycota</taxon>
        <taxon>Peronosporomycetes</taxon>
        <taxon>Peronosporales</taxon>
        <taxon>Peronosporaceae</taxon>
        <taxon>Phytophthora</taxon>
    </lineage>
</organism>
<dbReference type="AlphaFoldDB" id="A0A225X371"/>
<keyword evidence="1" id="KW-0472">Membrane</keyword>
<name>A0A225X371_9STRA</name>
<dbReference type="OrthoDB" id="122102at2759"/>
<keyword evidence="1" id="KW-0812">Transmembrane</keyword>
<proteinExistence type="predicted"/>
<accession>A0A225X371</accession>
<feature type="transmembrane region" description="Helical" evidence="1">
    <location>
        <begin position="497"/>
        <end position="519"/>
    </location>
</feature>
<dbReference type="EMBL" id="NBNE01000052">
    <property type="protein sequence ID" value="OWZ23649.1"/>
    <property type="molecule type" value="Genomic_DNA"/>
</dbReference>
<dbReference type="Proteomes" id="UP000198211">
    <property type="component" value="Unassembled WGS sequence"/>
</dbReference>
<feature type="transmembrane region" description="Helical" evidence="1">
    <location>
        <begin position="134"/>
        <end position="157"/>
    </location>
</feature>
<feature type="transmembrane region" description="Helical" evidence="1">
    <location>
        <begin position="100"/>
        <end position="122"/>
    </location>
</feature>
<feature type="transmembrane region" description="Helical" evidence="1">
    <location>
        <begin position="456"/>
        <end position="477"/>
    </location>
</feature>
<feature type="transmembrane region" description="Helical" evidence="1">
    <location>
        <begin position="163"/>
        <end position="189"/>
    </location>
</feature>
<feature type="transmembrane region" description="Helical" evidence="1">
    <location>
        <begin position="64"/>
        <end position="88"/>
    </location>
</feature>
<evidence type="ECO:0000313" key="2">
    <source>
        <dbReference type="EMBL" id="OWZ23649.1"/>
    </source>
</evidence>
<gene>
    <name evidence="2" type="ORF">PHMEG_0001454</name>
</gene>
<keyword evidence="3" id="KW-1185">Reference proteome</keyword>
<evidence type="ECO:0000256" key="1">
    <source>
        <dbReference type="SAM" id="Phobius"/>
    </source>
</evidence>
<feature type="transmembrane region" description="Helical" evidence="1">
    <location>
        <begin position="201"/>
        <end position="219"/>
    </location>
</feature>
<reference evidence="3" key="1">
    <citation type="submission" date="2017-03" db="EMBL/GenBank/DDBJ databases">
        <title>Phytopthora megakarya and P. palmivora, two closely related causual agents of cacao black pod achieved similar genome size and gene model numbers by different mechanisms.</title>
        <authorList>
            <person name="Ali S."/>
            <person name="Shao J."/>
            <person name="Larry D.J."/>
            <person name="Kronmiller B."/>
            <person name="Shen D."/>
            <person name="Strem M.D."/>
            <person name="Melnick R.L."/>
            <person name="Guiltinan M.J."/>
            <person name="Tyler B.M."/>
            <person name="Meinhardt L.W."/>
            <person name="Bailey B.A."/>
        </authorList>
    </citation>
    <scope>NUCLEOTIDE SEQUENCE [LARGE SCALE GENOMIC DNA]</scope>
    <source>
        <strain evidence="3">zdho120</strain>
    </source>
</reference>
<comment type="caution">
    <text evidence="2">The sequence shown here is derived from an EMBL/GenBank/DDBJ whole genome shotgun (WGS) entry which is preliminary data.</text>
</comment>
<keyword evidence="1" id="KW-1133">Transmembrane helix</keyword>
<protein>
    <recommendedName>
        <fullName evidence="4">Transmembrane protein</fullName>
    </recommendedName>
</protein>
<evidence type="ECO:0008006" key="4">
    <source>
        <dbReference type="Google" id="ProtNLM"/>
    </source>
</evidence>
<evidence type="ECO:0000313" key="3">
    <source>
        <dbReference type="Proteomes" id="UP000198211"/>
    </source>
</evidence>
<sequence>MSSRIALGIGETAKSKTPNSPASIICAQLEAKWNEIQVGRQGSYSVERLESFYHYCATTSRTRVALVCVLTPLPALIFILLLECLPLQSPSEGWSANWMFWIRMSLMVFTLVFVGISDMMLFVPKLGFTCSKRFIVSLGSTSGYMGTCLFANAMNIVGFPIPFIWQFGGLLLGIYVPAMLLIVFGLAPFRNDSPFRIDFQRYIRLLFGFMALAGVYPLYKAVYDLVPAVFRGGALIALPLWKFAAKHFIMYCSRELEDFMPVIVALSVDLFSALFVSVCISTSGSLYLSVLFIATDVGQGLLEFREVRENSMSVLDILHNTASTDTAKKSDLLERLVGVTRNPSAFDVVSLKRVRLWACLPHPMTTDQVHQLDLLETSKLYGPRGLLSTRRTSRPRRKSSHRSFLAVLVKSSAIVPTTNFTVKVKAQSSTRAMAMPGEQSRRLVVQGLQLLFHCEYLALVEYIECVVPLVFAAYKLVLNRLPNVVYFPPSSNWGTGAITNILVFAALEIGSLLLLQLVLQRKFDFSPLYQLAFALETQMYLVQASLFLEIVILLQYELQHLGVDFTFRFEWLRDSV</sequence>